<dbReference type="InterPro" id="IPR029039">
    <property type="entry name" value="Flavoprotein-like_sf"/>
</dbReference>
<dbReference type="AlphaFoldDB" id="A0A157SNH6"/>
<sequence length="199" mass="21631">MHALIVASHPDRQSLTHAVAQQVEQGIATSGPHTAEIADLAAEGFNPSFNAADFAQFQGKGPAPSDVRAEQARLQRAQALVLVYPVYWWSFPGLLKGWIDRVFTNGWAYEDNNDGKLVKKLEHLQVHLVAIGGADMRTYDRHGYQGAMKLQIDHGIFGYCGAPVVASELLLPVDGQIPSGHLDTAHAIGQRVFEARAPS</sequence>
<dbReference type="InterPro" id="IPR051545">
    <property type="entry name" value="NAD(P)H_dehydrogenase_qn"/>
</dbReference>
<dbReference type="Pfam" id="PF02525">
    <property type="entry name" value="Flavodoxin_2"/>
    <property type="match status" value="1"/>
</dbReference>
<accession>A0A157SNH6</accession>
<dbReference type="OrthoDB" id="9798454at2"/>
<dbReference type="EMBL" id="FKIF01000007">
    <property type="protein sequence ID" value="SAI71962.1"/>
    <property type="molecule type" value="Genomic_DNA"/>
</dbReference>
<proteinExistence type="inferred from homology"/>
<evidence type="ECO:0000313" key="5">
    <source>
        <dbReference type="Proteomes" id="UP000076848"/>
    </source>
</evidence>
<dbReference type="EC" id="1.6.5.2" evidence="4"/>
<name>A0A157SNH6_9BORD</name>
<dbReference type="Gene3D" id="3.40.50.360">
    <property type="match status" value="1"/>
</dbReference>
<dbReference type="GO" id="GO:0003955">
    <property type="term" value="F:NAD(P)H dehydrogenase (quinone) activity"/>
    <property type="evidence" value="ECO:0007669"/>
    <property type="project" value="UniProtKB-EC"/>
</dbReference>
<evidence type="ECO:0000256" key="2">
    <source>
        <dbReference type="ARBA" id="ARBA00023002"/>
    </source>
</evidence>
<evidence type="ECO:0000259" key="3">
    <source>
        <dbReference type="Pfam" id="PF02525"/>
    </source>
</evidence>
<feature type="domain" description="Flavodoxin-like fold" evidence="3">
    <location>
        <begin position="1"/>
        <end position="172"/>
    </location>
</feature>
<protein>
    <submittedName>
        <fullName evidence="4">NAD(P)H dehydrogenase, quinone 1</fullName>
        <ecNumber evidence="4">1.6.5.2</ecNumber>
    </submittedName>
</protein>
<reference evidence="4 5" key="1">
    <citation type="submission" date="2016-04" db="EMBL/GenBank/DDBJ databases">
        <authorList>
            <consortium name="Pathogen Informatics"/>
        </authorList>
    </citation>
    <scope>NUCLEOTIDE SEQUENCE [LARGE SCALE GENOMIC DNA]</scope>
    <source>
        <strain evidence="4 5">H050680373</strain>
    </source>
</reference>
<keyword evidence="2 4" id="KW-0560">Oxidoreductase</keyword>
<gene>
    <name evidence="4" type="primary">kefF</name>
    <name evidence="4" type="ORF">SAMEA3906486_03857</name>
</gene>
<evidence type="ECO:0000313" key="4">
    <source>
        <dbReference type="EMBL" id="SAI71962.1"/>
    </source>
</evidence>
<dbReference type="InterPro" id="IPR003680">
    <property type="entry name" value="Flavodoxin_fold"/>
</dbReference>
<comment type="similarity">
    <text evidence="1">Belongs to the NAD(P)H dehydrogenase (quinone) family.</text>
</comment>
<organism evidence="4 5">
    <name type="scientific">Bordetella ansorpii</name>
    <dbReference type="NCBI Taxonomy" id="288768"/>
    <lineage>
        <taxon>Bacteria</taxon>
        <taxon>Pseudomonadati</taxon>
        <taxon>Pseudomonadota</taxon>
        <taxon>Betaproteobacteria</taxon>
        <taxon>Burkholderiales</taxon>
        <taxon>Alcaligenaceae</taxon>
        <taxon>Bordetella</taxon>
    </lineage>
</organism>
<dbReference type="Proteomes" id="UP000076848">
    <property type="component" value="Unassembled WGS sequence"/>
</dbReference>
<dbReference type="PANTHER" id="PTHR10204">
    <property type="entry name" value="NAD P H OXIDOREDUCTASE-RELATED"/>
    <property type="match status" value="1"/>
</dbReference>
<dbReference type="GO" id="GO:0005829">
    <property type="term" value="C:cytosol"/>
    <property type="evidence" value="ECO:0007669"/>
    <property type="project" value="TreeGrafter"/>
</dbReference>
<keyword evidence="5" id="KW-1185">Reference proteome</keyword>
<dbReference type="PANTHER" id="PTHR10204:SF34">
    <property type="entry name" value="NAD(P)H DEHYDROGENASE [QUINONE] 1 ISOFORM 1"/>
    <property type="match status" value="1"/>
</dbReference>
<dbReference type="RefSeq" id="WP_066130517.1">
    <property type="nucleotide sequence ID" value="NZ_FKIF01000007.1"/>
</dbReference>
<dbReference type="STRING" id="288768.SAMEA3906486_03857"/>
<dbReference type="SUPFAM" id="SSF52218">
    <property type="entry name" value="Flavoproteins"/>
    <property type="match status" value="1"/>
</dbReference>
<evidence type="ECO:0000256" key="1">
    <source>
        <dbReference type="ARBA" id="ARBA00006252"/>
    </source>
</evidence>